<dbReference type="Proteomes" id="UP000324800">
    <property type="component" value="Unassembled WGS sequence"/>
</dbReference>
<comment type="caution">
    <text evidence="1">The sequence shown here is derived from an EMBL/GenBank/DDBJ whole genome shotgun (WGS) entry which is preliminary data.</text>
</comment>
<sequence>MNKSASLASLAKKYADNGQFNDAFKNILDAIQIKYKEDPYSVSNYWIGLYIYCELAIEKQRNANIEDIAYKHIILALHKQHTEENCNLAIEVLQPITSSSTTALELAGMAHAIKNAICPDVRSAFTMRIKSSELKAQRISDMAINDNICISLDYWNRLVLCPTPSLPLFDGLRVHQILQNYIIPYFSSIGNISYELKAEFIGAKIAAPSPADILTLLSQNKAEKDPKKNDIEISFLGCAYYILRACLALSAVGHISDSNLLQKALFSNIPDNLQPLKTEYLMQGVSATGSQVFTIDCPCCEILWNGFFRPQKQE</sequence>
<proteinExistence type="predicted"/>
<dbReference type="EMBL" id="SNRW01011373">
    <property type="protein sequence ID" value="KAA6375251.1"/>
    <property type="molecule type" value="Genomic_DNA"/>
</dbReference>
<organism evidence="1 2">
    <name type="scientific">Streblomastix strix</name>
    <dbReference type="NCBI Taxonomy" id="222440"/>
    <lineage>
        <taxon>Eukaryota</taxon>
        <taxon>Metamonada</taxon>
        <taxon>Preaxostyla</taxon>
        <taxon>Oxymonadida</taxon>
        <taxon>Streblomastigidae</taxon>
        <taxon>Streblomastix</taxon>
    </lineage>
</organism>
<reference evidence="1 2" key="1">
    <citation type="submission" date="2019-03" db="EMBL/GenBank/DDBJ databases">
        <title>Single cell metagenomics reveals metabolic interactions within the superorganism composed of flagellate Streblomastix strix and complex community of Bacteroidetes bacteria on its surface.</title>
        <authorList>
            <person name="Treitli S.C."/>
            <person name="Kolisko M."/>
            <person name="Husnik F."/>
            <person name="Keeling P."/>
            <person name="Hampl V."/>
        </authorList>
    </citation>
    <scope>NUCLEOTIDE SEQUENCE [LARGE SCALE GENOMIC DNA]</scope>
    <source>
        <strain evidence="1">ST1C</strain>
    </source>
</reference>
<evidence type="ECO:0000313" key="2">
    <source>
        <dbReference type="Proteomes" id="UP000324800"/>
    </source>
</evidence>
<name>A0A5J4UZF4_9EUKA</name>
<dbReference type="AlphaFoldDB" id="A0A5J4UZF4"/>
<evidence type="ECO:0000313" key="1">
    <source>
        <dbReference type="EMBL" id="KAA6375251.1"/>
    </source>
</evidence>
<protein>
    <submittedName>
        <fullName evidence="1">Uncharacterized protein</fullName>
    </submittedName>
</protein>
<gene>
    <name evidence="1" type="ORF">EZS28_029222</name>
</gene>
<accession>A0A5J4UZF4</accession>